<gene>
    <name evidence="7" type="primary">rpmE</name>
    <name evidence="9" type="ORF">A3I39_02700</name>
</gene>
<keyword evidence="7" id="KW-0862">Zinc</keyword>
<dbReference type="GO" id="GO:0005840">
    <property type="term" value="C:ribosome"/>
    <property type="evidence" value="ECO:0007669"/>
    <property type="project" value="UniProtKB-KW"/>
</dbReference>
<accession>A0A1F8HAD4</accession>
<dbReference type="InterPro" id="IPR027491">
    <property type="entry name" value="Ribosomal_bL31_A"/>
</dbReference>
<evidence type="ECO:0000256" key="4">
    <source>
        <dbReference type="ARBA" id="ARBA00022980"/>
    </source>
</evidence>
<feature type="binding site" evidence="7">
    <location>
        <position position="17"/>
    </location>
    <ligand>
        <name>Zn(2+)</name>
        <dbReference type="ChEBI" id="CHEBI:29105"/>
    </ligand>
</feature>
<dbReference type="EMBL" id="MGKW01000008">
    <property type="protein sequence ID" value="OGN34512.1"/>
    <property type="molecule type" value="Genomic_DNA"/>
</dbReference>
<evidence type="ECO:0000313" key="10">
    <source>
        <dbReference type="Proteomes" id="UP000178155"/>
    </source>
</evidence>
<evidence type="ECO:0000256" key="6">
    <source>
        <dbReference type="ARBA" id="ARBA00035687"/>
    </source>
</evidence>
<evidence type="ECO:0000256" key="8">
    <source>
        <dbReference type="SAM" id="MobiDB-lite"/>
    </source>
</evidence>
<evidence type="ECO:0000256" key="7">
    <source>
        <dbReference type="HAMAP-Rule" id="MF_00501"/>
    </source>
</evidence>
<dbReference type="HAMAP" id="MF_00501">
    <property type="entry name" value="Ribosomal_bL31_1"/>
    <property type="match status" value="1"/>
</dbReference>
<evidence type="ECO:0000256" key="2">
    <source>
        <dbReference type="ARBA" id="ARBA00022730"/>
    </source>
</evidence>
<dbReference type="GO" id="GO:1990904">
    <property type="term" value="C:ribonucleoprotein complex"/>
    <property type="evidence" value="ECO:0007669"/>
    <property type="project" value="UniProtKB-KW"/>
</dbReference>
<evidence type="ECO:0000256" key="3">
    <source>
        <dbReference type="ARBA" id="ARBA00022884"/>
    </source>
</evidence>
<keyword evidence="4 7" id="KW-0689">Ribosomal protein</keyword>
<feature type="binding site" evidence="7">
    <location>
        <position position="37"/>
    </location>
    <ligand>
        <name>Zn(2+)</name>
        <dbReference type="ChEBI" id="CHEBI:29105"/>
    </ligand>
</feature>
<sequence length="85" mass="9726">MKPTIHPQYYSKAKVKCVCGHEWTVGSTSPEINTSICSKCHPFYTGTEKIVDTRGRVDRFKKQLEKTATRRSTTTPPKVRVKKNK</sequence>
<comment type="function">
    <text evidence="7">Binds the 23S rRNA.</text>
</comment>
<comment type="cofactor">
    <cofactor evidence="7">
        <name>Zn(2+)</name>
        <dbReference type="ChEBI" id="CHEBI:29105"/>
    </cofactor>
    <text evidence="7">Binds 1 zinc ion per subunit.</text>
</comment>
<keyword evidence="7" id="KW-0479">Metal-binding</keyword>
<dbReference type="PANTHER" id="PTHR33280:SF1">
    <property type="entry name" value="LARGE RIBOSOMAL SUBUNIT PROTEIN BL31C"/>
    <property type="match status" value="1"/>
</dbReference>
<keyword evidence="3 7" id="KW-0694">RNA-binding</keyword>
<comment type="caution">
    <text evidence="9">The sequence shown here is derived from an EMBL/GenBank/DDBJ whole genome shotgun (WGS) entry which is preliminary data.</text>
</comment>
<keyword evidence="5 7" id="KW-0687">Ribonucleoprotein</keyword>
<dbReference type="PRINTS" id="PR01249">
    <property type="entry name" value="RIBOSOMALL31"/>
</dbReference>
<dbReference type="GO" id="GO:0003735">
    <property type="term" value="F:structural constituent of ribosome"/>
    <property type="evidence" value="ECO:0007669"/>
    <property type="project" value="InterPro"/>
</dbReference>
<dbReference type="NCBIfam" id="TIGR00105">
    <property type="entry name" value="L31"/>
    <property type="match status" value="1"/>
</dbReference>
<dbReference type="PANTHER" id="PTHR33280">
    <property type="entry name" value="50S RIBOSOMAL PROTEIN L31, CHLOROPLASTIC"/>
    <property type="match status" value="1"/>
</dbReference>
<dbReference type="Proteomes" id="UP000178155">
    <property type="component" value="Unassembled WGS sequence"/>
</dbReference>
<dbReference type="InterPro" id="IPR034704">
    <property type="entry name" value="Ribosomal_bL28/bL31-like_sf"/>
</dbReference>
<dbReference type="GO" id="GO:0019843">
    <property type="term" value="F:rRNA binding"/>
    <property type="evidence" value="ECO:0007669"/>
    <property type="project" value="UniProtKB-KW"/>
</dbReference>
<feature type="binding site" evidence="7">
    <location>
        <position position="19"/>
    </location>
    <ligand>
        <name>Zn(2+)</name>
        <dbReference type="ChEBI" id="CHEBI:29105"/>
    </ligand>
</feature>
<dbReference type="Gene3D" id="4.10.830.30">
    <property type="entry name" value="Ribosomal protein L31"/>
    <property type="match status" value="1"/>
</dbReference>
<name>A0A1F8HAD4_9BACT</name>
<protein>
    <recommendedName>
        <fullName evidence="6 7">Large ribosomal subunit protein bL31</fullName>
    </recommendedName>
</protein>
<dbReference type="GO" id="GO:0046872">
    <property type="term" value="F:metal ion binding"/>
    <property type="evidence" value="ECO:0007669"/>
    <property type="project" value="UniProtKB-KW"/>
</dbReference>
<dbReference type="Pfam" id="PF01197">
    <property type="entry name" value="Ribosomal_L31"/>
    <property type="match status" value="1"/>
</dbReference>
<evidence type="ECO:0000256" key="5">
    <source>
        <dbReference type="ARBA" id="ARBA00023274"/>
    </source>
</evidence>
<reference evidence="9 10" key="1">
    <citation type="journal article" date="2016" name="Nat. Commun.">
        <title>Thousands of microbial genomes shed light on interconnected biogeochemical processes in an aquifer system.</title>
        <authorList>
            <person name="Anantharaman K."/>
            <person name="Brown C.T."/>
            <person name="Hug L.A."/>
            <person name="Sharon I."/>
            <person name="Castelle C.J."/>
            <person name="Probst A.J."/>
            <person name="Thomas B.C."/>
            <person name="Singh A."/>
            <person name="Wilkins M.J."/>
            <person name="Karaoz U."/>
            <person name="Brodie E.L."/>
            <person name="Williams K.H."/>
            <person name="Hubbard S.S."/>
            <person name="Banfield J.F."/>
        </authorList>
    </citation>
    <scope>NUCLEOTIDE SEQUENCE [LARGE SCALE GENOMIC DNA]</scope>
</reference>
<organism evidence="9 10">
    <name type="scientific">Candidatus Yanofskybacteria bacterium RIFCSPLOWO2_02_FULL_47_9b</name>
    <dbReference type="NCBI Taxonomy" id="1802708"/>
    <lineage>
        <taxon>Bacteria</taxon>
        <taxon>Candidatus Yanofskyibacteriota</taxon>
    </lineage>
</organism>
<feature type="region of interest" description="Disordered" evidence="8">
    <location>
        <begin position="62"/>
        <end position="85"/>
    </location>
</feature>
<dbReference type="SUPFAM" id="SSF143800">
    <property type="entry name" value="L28p-like"/>
    <property type="match status" value="1"/>
</dbReference>
<evidence type="ECO:0000313" key="9">
    <source>
        <dbReference type="EMBL" id="OGN34512.1"/>
    </source>
</evidence>
<dbReference type="InterPro" id="IPR002150">
    <property type="entry name" value="Ribosomal_bL31"/>
</dbReference>
<dbReference type="InterPro" id="IPR042105">
    <property type="entry name" value="Ribosomal_bL31_sf"/>
</dbReference>
<feature type="binding site" evidence="7">
    <location>
        <position position="40"/>
    </location>
    <ligand>
        <name>Zn(2+)</name>
        <dbReference type="ChEBI" id="CHEBI:29105"/>
    </ligand>
</feature>
<dbReference type="AlphaFoldDB" id="A0A1F8HAD4"/>
<comment type="similarity">
    <text evidence="1 7">Belongs to the bacterial ribosomal protein bL31 family. Type A subfamily.</text>
</comment>
<keyword evidence="2 7" id="KW-0699">rRNA-binding</keyword>
<dbReference type="GO" id="GO:0006412">
    <property type="term" value="P:translation"/>
    <property type="evidence" value="ECO:0007669"/>
    <property type="project" value="UniProtKB-UniRule"/>
</dbReference>
<dbReference type="NCBIfam" id="NF000612">
    <property type="entry name" value="PRK00019.1"/>
    <property type="match status" value="1"/>
</dbReference>
<evidence type="ECO:0000256" key="1">
    <source>
        <dbReference type="ARBA" id="ARBA00009296"/>
    </source>
</evidence>
<proteinExistence type="inferred from homology"/>
<comment type="subunit">
    <text evidence="7">Part of the 50S ribosomal subunit.</text>
</comment>
<dbReference type="PROSITE" id="PS01143">
    <property type="entry name" value="RIBOSOMAL_L31"/>
    <property type="match status" value="1"/>
</dbReference>